<evidence type="ECO:0000313" key="2">
    <source>
        <dbReference type="Proteomes" id="UP001157502"/>
    </source>
</evidence>
<reference evidence="1" key="1">
    <citation type="submission" date="2021-05" db="EMBL/GenBank/DDBJ databases">
        <authorList>
            <person name="Pan Q."/>
            <person name="Jouanno E."/>
            <person name="Zahm M."/>
            <person name="Klopp C."/>
            <person name="Cabau C."/>
            <person name="Louis A."/>
            <person name="Berthelot C."/>
            <person name="Parey E."/>
            <person name="Roest Crollius H."/>
            <person name="Montfort J."/>
            <person name="Robinson-Rechavi M."/>
            <person name="Bouchez O."/>
            <person name="Lampietro C."/>
            <person name="Lopez Roques C."/>
            <person name="Donnadieu C."/>
            <person name="Postlethwait J."/>
            <person name="Bobe J."/>
            <person name="Dillon D."/>
            <person name="Chandos A."/>
            <person name="von Hippel F."/>
            <person name="Guiguen Y."/>
        </authorList>
    </citation>
    <scope>NUCLEOTIDE SEQUENCE</scope>
    <source>
        <strain evidence="1">YG-Jan2019</strain>
    </source>
</reference>
<comment type="caution">
    <text evidence="1">The sequence shown here is derived from an EMBL/GenBank/DDBJ whole genome shotgun (WGS) entry which is preliminary data.</text>
</comment>
<sequence length="258" mass="28095">MMSFCWYSAAFLLLLLTPDLLSTRLLLIRAVPTSSPVTHHKIQYNTEVGFDYDYEDNRDSSHSPPNYNRAASASPPLVQPKPCDYQPCQENQVPCSQLSSQTGCLCPGRSGDDMPPHSPHLQKLVPAADGRAEIRWCAPSSVVSGYRVLIEHRKEPLHFGADSRRGFLVELEAGVKVCVEAINMAGISAHSELSCLRYEPEDTTNLALKAGVIGGGLGLLLLLSLIGLLFWRRKTCGRAGGDSAEGLGNPSYNREGTL</sequence>
<dbReference type="Proteomes" id="UP001157502">
    <property type="component" value="Chromosome 2"/>
</dbReference>
<name>A0ACC2HGM3_DALPE</name>
<evidence type="ECO:0000313" key="1">
    <source>
        <dbReference type="EMBL" id="KAJ8014901.1"/>
    </source>
</evidence>
<protein>
    <submittedName>
        <fullName evidence="1">Uncharacterized protein</fullName>
    </submittedName>
</protein>
<dbReference type="EMBL" id="CM055729">
    <property type="protein sequence ID" value="KAJ8014901.1"/>
    <property type="molecule type" value="Genomic_DNA"/>
</dbReference>
<keyword evidence="2" id="KW-1185">Reference proteome</keyword>
<accession>A0ACC2HGM3</accession>
<organism evidence="1 2">
    <name type="scientific">Dallia pectoralis</name>
    <name type="common">Alaska blackfish</name>
    <dbReference type="NCBI Taxonomy" id="75939"/>
    <lineage>
        <taxon>Eukaryota</taxon>
        <taxon>Metazoa</taxon>
        <taxon>Chordata</taxon>
        <taxon>Craniata</taxon>
        <taxon>Vertebrata</taxon>
        <taxon>Euteleostomi</taxon>
        <taxon>Actinopterygii</taxon>
        <taxon>Neopterygii</taxon>
        <taxon>Teleostei</taxon>
        <taxon>Protacanthopterygii</taxon>
        <taxon>Esociformes</taxon>
        <taxon>Umbridae</taxon>
        <taxon>Dallia</taxon>
    </lineage>
</organism>
<proteinExistence type="predicted"/>
<gene>
    <name evidence="1" type="ORF">DPEC_G00020590</name>
</gene>